<keyword evidence="5" id="KW-1185">Reference proteome</keyword>
<dbReference type="InterPro" id="IPR007835">
    <property type="entry name" value="MOFRL"/>
</dbReference>
<feature type="domain" description="MOFRL-associated" evidence="3">
    <location>
        <begin position="17"/>
        <end position="250"/>
    </location>
</feature>
<dbReference type="SUPFAM" id="SSF82544">
    <property type="entry name" value="GckA/TtuD-like"/>
    <property type="match status" value="1"/>
</dbReference>
<evidence type="ECO:0000256" key="1">
    <source>
        <dbReference type="SAM" id="MobiDB-lite"/>
    </source>
</evidence>
<dbReference type="InterPro" id="IPR039760">
    <property type="entry name" value="MOFRL_protein"/>
</dbReference>
<dbReference type="InterPro" id="IPR025286">
    <property type="entry name" value="MOFRL_assoc_dom"/>
</dbReference>
<dbReference type="Pfam" id="PF05161">
    <property type="entry name" value="MOFRL"/>
    <property type="match status" value="1"/>
</dbReference>
<feature type="domain" description="MOFRL" evidence="2">
    <location>
        <begin position="334"/>
        <end position="435"/>
    </location>
</feature>
<evidence type="ECO:0000259" key="3">
    <source>
        <dbReference type="Pfam" id="PF13660"/>
    </source>
</evidence>
<sequence length="444" mass="45011">MFADRSSLARTAHHAVALDCLEAAIEAAAPDRAVRAAVTRDGDTLRVGESEYDLTEYREVVVVGGGKASVGVARALEDVIGDRLTDGVVVAEHAETLDTVSVRVGDHPVPSERTVEATATVLETVRAADESTLVLFVVTGGASALLTAPAGDLPLAALRETTTGLLESGAPIAAINAVRKHLSASKGGQLARLATPATVATLALSDVVGDDLSVVGSGPTVPDETTYADALDVLDRYNVTVPDAVETHLEAGAAGEIRETPGPDDPAFDRATTHLVGTNAVALDAAEQSAADAGYTPLRLTSRLRGPARHVGPVVHSIAEEIAATGHPVSPPAVVVAGGETTVTVDGEGGRGGPNQELALAAAVELTGPSVLAAVDTDGEDGSSDAAGALVDRETVPEEERRRATDALDTHDAGGYLDAVGATLHTGPTGTNVNDVVVVVVPDV</sequence>
<accession>A0AAW4PQA8</accession>
<dbReference type="Gene3D" id="3.40.1480.10">
    <property type="entry name" value="MOFRL domain"/>
    <property type="match status" value="1"/>
</dbReference>
<dbReference type="RefSeq" id="WP_220618156.1">
    <property type="nucleotide sequence ID" value="NZ_RKLR01000003.1"/>
</dbReference>
<reference evidence="4 5" key="1">
    <citation type="submission" date="2021-06" db="EMBL/GenBank/DDBJ databases">
        <title>Halomicroarcula sp. a new haloarchaeum isolated from saline soil.</title>
        <authorList>
            <person name="Duran-Viseras A."/>
            <person name="Sanchez-Porro C."/>
            <person name="Ventosa A."/>
        </authorList>
    </citation>
    <scope>NUCLEOTIDE SEQUENCE [LARGE SCALE GENOMIC DNA]</scope>
    <source>
        <strain evidence="4 5">F13</strain>
    </source>
</reference>
<dbReference type="Pfam" id="PF13660">
    <property type="entry name" value="DUF4147"/>
    <property type="match status" value="1"/>
</dbReference>
<evidence type="ECO:0000313" key="5">
    <source>
        <dbReference type="Proteomes" id="UP001430377"/>
    </source>
</evidence>
<protein>
    <submittedName>
        <fullName evidence="4">DUF4147 domain-containing protein</fullName>
    </submittedName>
</protein>
<dbReference type="PANTHER" id="PTHR12227:SF0">
    <property type="entry name" value="GLYCERATE KINASE"/>
    <property type="match status" value="1"/>
</dbReference>
<name>A0AAW4PQA8_9EURY</name>
<proteinExistence type="predicted"/>
<dbReference type="Proteomes" id="UP001430377">
    <property type="component" value="Unassembled WGS sequence"/>
</dbReference>
<dbReference type="AlphaFoldDB" id="A0AAW4PQA8"/>
<evidence type="ECO:0000313" key="4">
    <source>
        <dbReference type="EMBL" id="MBX0323178.1"/>
    </source>
</evidence>
<dbReference type="InterPro" id="IPR037035">
    <property type="entry name" value="GK-like_C_sf"/>
</dbReference>
<dbReference type="InterPro" id="IPR038614">
    <property type="entry name" value="GK_N_sf"/>
</dbReference>
<dbReference type="EMBL" id="RKLR01000003">
    <property type="protein sequence ID" value="MBX0323178.1"/>
    <property type="molecule type" value="Genomic_DNA"/>
</dbReference>
<feature type="compositionally biased region" description="Basic and acidic residues" evidence="1">
    <location>
        <begin position="391"/>
        <end position="412"/>
    </location>
</feature>
<evidence type="ECO:0000259" key="2">
    <source>
        <dbReference type="Pfam" id="PF05161"/>
    </source>
</evidence>
<organism evidence="4 5">
    <name type="scientific">Haloarcula rubra</name>
    <dbReference type="NCBI Taxonomy" id="2487747"/>
    <lineage>
        <taxon>Archaea</taxon>
        <taxon>Methanobacteriati</taxon>
        <taxon>Methanobacteriota</taxon>
        <taxon>Stenosarchaea group</taxon>
        <taxon>Halobacteria</taxon>
        <taxon>Halobacteriales</taxon>
        <taxon>Haloarculaceae</taxon>
        <taxon>Haloarcula</taxon>
    </lineage>
</organism>
<feature type="region of interest" description="Disordered" evidence="1">
    <location>
        <begin position="378"/>
        <end position="414"/>
    </location>
</feature>
<dbReference type="GO" id="GO:0008887">
    <property type="term" value="F:glycerate kinase activity"/>
    <property type="evidence" value="ECO:0007669"/>
    <property type="project" value="InterPro"/>
</dbReference>
<dbReference type="Gene3D" id="3.40.50.10180">
    <property type="entry name" value="Glycerate kinase, MOFRL-like N-terminal domain"/>
    <property type="match status" value="1"/>
</dbReference>
<gene>
    <name evidence="4" type="ORF">EGH21_09070</name>
</gene>
<dbReference type="PANTHER" id="PTHR12227">
    <property type="entry name" value="GLYCERATE KINASE"/>
    <property type="match status" value="1"/>
</dbReference>
<comment type="caution">
    <text evidence="4">The sequence shown here is derived from an EMBL/GenBank/DDBJ whole genome shotgun (WGS) entry which is preliminary data.</text>
</comment>
<dbReference type="GO" id="GO:0005737">
    <property type="term" value="C:cytoplasm"/>
    <property type="evidence" value="ECO:0007669"/>
    <property type="project" value="TreeGrafter"/>
</dbReference>